<reference evidence="2" key="1">
    <citation type="submission" date="2016-10" db="EMBL/GenBank/DDBJ databases">
        <authorList>
            <person name="Varghese N."/>
            <person name="Submissions S."/>
        </authorList>
    </citation>
    <scope>NUCLEOTIDE SEQUENCE [LARGE SCALE GENOMIC DNA]</scope>
    <source>
        <strain evidence="2">DSM 21857</strain>
    </source>
</reference>
<organism evidence="1 2">
    <name type="scientific">Aquamicrobium aerolatum DSM 21857</name>
    <dbReference type="NCBI Taxonomy" id="1121003"/>
    <lineage>
        <taxon>Bacteria</taxon>
        <taxon>Pseudomonadati</taxon>
        <taxon>Pseudomonadota</taxon>
        <taxon>Alphaproteobacteria</taxon>
        <taxon>Hyphomicrobiales</taxon>
        <taxon>Phyllobacteriaceae</taxon>
        <taxon>Aerobium</taxon>
    </lineage>
</organism>
<keyword evidence="2" id="KW-1185">Reference proteome</keyword>
<dbReference type="AlphaFoldDB" id="A0A1I3NF07"/>
<evidence type="ECO:0000313" key="2">
    <source>
        <dbReference type="Proteomes" id="UP000242763"/>
    </source>
</evidence>
<dbReference type="Pfam" id="PF02620">
    <property type="entry name" value="YceD"/>
    <property type="match status" value="1"/>
</dbReference>
<dbReference type="Proteomes" id="UP000242763">
    <property type="component" value="Unassembled WGS sequence"/>
</dbReference>
<gene>
    <name evidence="1" type="ORF">SAMN03080618_02062</name>
</gene>
<dbReference type="EMBL" id="FORF01000010">
    <property type="protein sequence ID" value="SFJ07785.1"/>
    <property type="molecule type" value="Genomic_DNA"/>
</dbReference>
<dbReference type="OrthoDB" id="8443793at2"/>
<protein>
    <submittedName>
        <fullName evidence="1">Uncharacterized metal-binding protein YceD, DUF177 family</fullName>
    </submittedName>
</protein>
<dbReference type="InterPro" id="IPR003772">
    <property type="entry name" value="YceD"/>
</dbReference>
<evidence type="ECO:0000313" key="1">
    <source>
        <dbReference type="EMBL" id="SFJ07785.1"/>
    </source>
</evidence>
<dbReference type="RefSeq" id="WP_091521810.1">
    <property type="nucleotide sequence ID" value="NZ_FORF01000010.1"/>
</dbReference>
<sequence length="182" mass="19885">MTPQERSPISFSVNVARLPKNGMPVRFEANDAQRLEMAKAHDLLEVRRLVVEVDIIGWKKGGVKVTGDVSGEIVQACAVTLEPVEETVEEPISAVYLPAGSRLAKPYNIVEGEIILDPEGEDLPETFTGDEIDIGAIAEEFFTLGINPYPRKAGVEVAVTNEGDDEERGPLFEKLAALRNKL</sequence>
<proteinExistence type="predicted"/>
<name>A0A1I3NF07_9HYPH</name>
<dbReference type="STRING" id="1121003.SAMN03080618_02062"/>
<accession>A0A1I3NF07</accession>